<dbReference type="AlphaFoldDB" id="A0A109BLT8"/>
<feature type="domain" description="Nudix hydrolase" evidence="4">
    <location>
        <begin position="11"/>
        <end position="162"/>
    </location>
</feature>
<dbReference type="EMBL" id="LMTR01000027">
    <property type="protein sequence ID" value="KWT71041.1"/>
    <property type="molecule type" value="Genomic_DNA"/>
</dbReference>
<comment type="function">
    <text evidence="3">Accelerates the degradation of transcripts by removing pyrophosphate from the 5'-end of triphosphorylated RNA, leading to a more labile monophosphorylated state that can stimulate subsequent ribonuclease cleavage.</text>
</comment>
<dbReference type="CDD" id="cd03671">
    <property type="entry name" value="NUDIX_Ap4A_hydrolase_plant_like"/>
    <property type="match status" value="1"/>
</dbReference>
<evidence type="ECO:0000256" key="1">
    <source>
        <dbReference type="ARBA" id="ARBA00001936"/>
    </source>
</evidence>
<comment type="caution">
    <text evidence="5">The sequence shown here is derived from an EMBL/GenBank/DDBJ whole genome shotgun (WGS) entry which is preliminary data.</text>
</comment>
<dbReference type="Pfam" id="PF00293">
    <property type="entry name" value="NUDIX"/>
    <property type="match status" value="1"/>
</dbReference>
<feature type="short sequence motif" description="Nudix box" evidence="3">
    <location>
        <begin position="51"/>
        <end position="72"/>
    </location>
</feature>
<comment type="similarity">
    <text evidence="3">Belongs to the Nudix hydrolase family. RppH subfamily.</text>
</comment>
<dbReference type="InterPro" id="IPR000086">
    <property type="entry name" value="NUDIX_hydrolase_dom"/>
</dbReference>
<comment type="cofactor">
    <cofactor evidence="3">
        <name>a divalent metal cation</name>
        <dbReference type="ChEBI" id="CHEBI:60240"/>
    </cofactor>
</comment>
<accession>A0A109BLT8</accession>
<comment type="cofactor">
    <cofactor evidence="1">
        <name>Mn(2+)</name>
        <dbReference type="ChEBI" id="CHEBI:29035"/>
    </cofactor>
</comment>
<evidence type="ECO:0000256" key="3">
    <source>
        <dbReference type="HAMAP-Rule" id="MF_00298"/>
    </source>
</evidence>
<dbReference type="GO" id="GO:0019693">
    <property type="term" value="P:ribose phosphate metabolic process"/>
    <property type="evidence" value="ECO:0007669"/>
    <property type="project" value="TreeGrafter"/>
</dbReference>
<reference evidence="5 6" key="1">
    <citation type="submission" date="2015-10" db="EMBL/GenBank/DDBJ databases">
        <title>Transcriptomic analysis of a linuron degrading triple-species bacterial consortium.</title>
        <authorList>
            <person name="Albers P."/>
        </authorList>
    </citation>
    <scope>NUCLEOTIDE SEQUENCE [LARGE SCALE GENOMIC DNA]</scope>
    <source>
        <strain evidence="5 6">WDL6</strain>
    </source>
</reference>
<dbReference type="NCBIfam" id="NF001938">
    <property type="entry name" value="PRK00714.1-5"/>
    <property type="match status" value="1"/>
</dbReference>
<evidence type="ECO:0000256" key="2">
    <source>
        <dbReference type="ARBA" id="ARBA00022801"/>
    </source>
</evidence>
<dbReference type="SUPFAM" id="SSF55811">
    <property type="entry name" value="Nudix"/>
    <property type="match status" value="1"/>
</dbReference>
<gene>
    <name evidence="3" type="primary">rppH</name>
    <name evidence="3" type="synonym">nudH</name>
    <name evidence="5" type="ORF">APY04_0703</name>
</gene>
<proteinExistence type="inferred from homology"/>
<dbReference type="PROSITE" id="PS51462">
    <property type="entry name" value="NUDIX"/>
    <property type="match status" value="1"/>
</dbReference>
<dbReference type="Proteomes" id="UP000059074">
    <property type="component" value="Unassembled WGS sequence"/>
</dbReference>
<dbReference type="GO" id="GO:0006753">
    <property type="term" value="P:nucleoside phosphate metabolic process"/>
    <property type="evidence" value="ECO:0007669"/>
    <property type="project" value="TreeGrafter"/>
</dbReference>
<dbReference type="OrthoDB" id="9816040at2"/>
<dbReference type="HAMAP" id="MF_00298">
    <property type="entry name" value="Nudix_RppH"/>
    <property type="match status" value="1"/>
</dbReference>
<dbReference type="EC" id="3.6.1.-" evidence="3"/>
<dbReference type="Gene3D" id="3.90.79.10">
    <property type="entry name" value="Nucleoside Triphosphate Pyrophosphohydrolase"/>
    <property type="match status" value="1"/>
</dbReference>
<sequence>MSKSHHSIPTDYRPCVGIALFNRDGLVWIGRRADAPGEPEGPGAWWQMPQGGIDKGEDPAEAALRELYEETSIRSATVIGETDDWLRYDLPPELIGKAWKGKYRGQAQKWFAMRFDGDDSEINIAAPAGHKAEFSHWRWNPLDQVADLIVPFKRSVYQQVVSAFAAHARPLR</sequence>
<dbReference type="InterPro" id="IPR022927">
    <property type="entry name" value="RppH"/>
</dbReference>
<organism evidence="5 6">
    <name type="scientific">Hyphomicrobium sulfonivorans</name>
    <dbReference type="NCBI Taxonomy" id="121290"/>
    <lineage>
        <taxon>Bacteria</taxon>
        <taxon>Pseudomonadati</taxon>
        <taxon>Pseudomonadota</taxon>
        <taxon>Alphaproteobacteria</taxon>
        <taxon>Hyphomicrobiales</taxon>
        <taxon>Hyphomicrobiaceae</taxon>
        <taxon>Hyphomicrobium</taxon>
    </lineage>
</organism>
<keyword evidence="6" id="KW-1185">Reference proteome</keyword>
<evidence type="ECO:0000259" key="4">
    <source>
        <dbReference type="PROSITE" id="PS51462"/>
    </source>
</evidence>
<dbReference type="PANTHER" id="PTHR11839:SF22">
    <property type="entry name" value="NUDIX HYDROLASE 26, CHLOROPLASTIC"/>
    <property type="match status" value="1"/>
</dbReference>
<dbReference type="RefSeq" id="WP_068459677.1">
    <property type="nucleotide sequence ID" value="NZ_LMTR01000027.1"/>
</dbReference>
<protein>
    <recommendedName>
        <fullName evidence="3">RNA pyrophosphohydrolase</fullName>
        <ecNumber evidence="3">3.6.1.-</ecNumber>
    </recommendedName>
    <alternativeName>
        <fullName evidence="3">(Di)nucleoside polyphosphate hydrolase</fullName>
    </alternativeName>
</protein>
<keyword evidence="2 3" id="KW-0378">Hydrolase</keyword>
<dbReference type="STRING" id="121290.APY04_0703"/>
<name>A0A109BLT8_HYPSL</name>
<dbReference type="GO" id="GO:0034432">
    <property type="term" value="F:bis(5'-adenosyl)-pentaphosphatase activity"/>
    <property type="evidence" value="ECO:0007669"/>
    <property type="project" value="TreeGrafter"/>
</dbReference>
<evidence type="ECO:0000313" key="6">
    <source>
        <dbReference type="Proteomes" id="UP000059074"/>
    </source>
</evidence>
<dbReference type="GO" id="GO:0008893">
    <property type="term" value="F:guanosine-3',5'-bis(diphosphate) 3'-diphosphatase activity"/>
    <property type="evidence" value="ECO:0007669"/>
    <property type="project" value="TreeGrafter"/>
</dbReference>
<dbReference type="PRINTS" id="PR00502">
    <property type="entry name" value="NUDIXFAMILY"/>
</dbReference>
<dbReference type="PATRIC" id="fig|121290.4.peg.1175"/>
<dbReference type="InterPro" id="IPR015797">
    <property type="entry name" value="NUDIX_hydrolase-like_dom_sf"/>
</dbReference>
<dbReference type="InterPro" id="IPR020476">
    <property type="entry name" value="Nudix_hydrolase"/>
</dbReference>
<dbReference type="PANTHER" id="PTHR11839">
    <property type="entry name" value="UDP/ADP-SUGAR PYROPHOSPHATASE"/>
    <property type="match status" value="1"/>
</dbReference>
<evidence type="ECO:0000313" key="5">
    <source>
        <dbReference type="EMBL" id="KWT71041.1"/>
    </source>
</evidence>